<evidence type="ECO:0000313" key="7">
    <source>
        <dbReference type="Proteomes" id="UP000313645"/>
    </source>
</evidence>
<proteinExistence type="inferred from homology"/>
<dbReference type="NCBIfam" id="NF008359">
    <property type="entry name" value="PRK11148.1"/>
    <property type="match status" value="1"/>
</dbReference>
<dbReference type="Gene3D" id="3.60.21.10">
    <property type="match status" value="1"/>
</dbReference>
<keyword evidence="2 6" id="KW-0378">Hydrolase</keyword>
<comment type="caution">
    <text evidence="6">The sequence shown here is derived from an EMBL/GenBank/DDBJ whole genome shotgun (WGS) entry which is preliminary data.</text>
</comment>
<sequence length="274" mass="30207">MPSPVLSDKQPSVPLRVLQITDPHLMADPEGVLLGMNTRESLEAVLALAAGAEDHEPDLVLASGDISQDGSEAAYRLFQRLMSGFKCPVIWFPGNHDDAATMRKVTAGSGADERRVLAGGWQVICLDSSVPGQVHGELADDELDFLGRCLAEYPDTPTLVTFHHHPVDIDCRWMADIGLVNRDTLYQTLSGHSQVRGLLWGHIHQAWDDERDGRRLMATPSTCIQFAPGSNDFSLDDKAPGYRWLELYPDGSLASHVRRAEDYAYTVDLDSHGY</sequence>
<keyword evidence="7" id="KW-1185">Reference proteome</keyword>
<evidence type="ECO:0000256" key="2">
    <source>
        <dbReference type="ARBA" id="ARBA00022801"/>
    </source>
</evidence>
<dbReference type="EC" id="3.1.4.53" evidence="6"/>
<feature type="domain" description="Calcineurin-like phosphoesterase" evidence="5">
    <location>
        <begin position="15"/>
        <end position="205"/>
    </location>
</feature>
<dbReference type="InterPro" id="IPR050884">
    <property type="entry name" value="CNP_phosphodiesterase-III"/>
</dbReference>
<evidence type="ECO:0000256" key="1">
    <source>
        <dbReference type="ARBA" id="ARBA00022723"/>
    </source>
</evidence>
<dbReference type="GO" id="GO:0004115">
    <property type="term" value="F:3',5'-cyclic-AMP phosphodiesterase activity"/>
    <property type="evidence" value="ECO:0007669"/>
    <property type="project" value="UniProtKB-EC"/>
</dbReference>
<reference evidence="6 7" key="1">
    <citation type="submission" date="2019-02" db="EMBL/GenBank/DDBJ databases">
        <title>Marinobacter halodurans sp. nov., a marine bacterium isolated from sea tidal flat.</title>
        <authorList>
            <person name="Yoo Y."/>
            <person name="Lee D.W."/>
            <person name="Kim B.S."/>
            <person name="Kim J.-J."/>
        </authorList>
    </citation>
    <scope>NUCLEOTIDE SEQUENCE [LARGE SCALE GENOMIC DNA]</scope>
    <source>
        <strain evidence="6 7">YJ-S3-2</strain>
    </source>
</reference>
<gene>
    <name evidence="6" type="primary">cpdA</name>
    <name evidence="6" type="ORF">EZI54_10620</name>
</gene>
<keyword evidence="1" id="KW-0479">Metal-binding</keyword>
<keyword evidence="3" id="KW-0408">Iron</keyword>
<protein>
    <submittedName>
        <fullName evidence="6">3',5'-cyclic-AMP phosphodiesterase</fullName>
        <ecNumber evidence="6">3.1.4.53</ecNumber>
    </submittedName>
</protein>
<organism evidence="6 7">
    <name type="scientific">Marinobacter halodurans</name>
    <dbReference type="NCBI Taxonomy" id="2528979"/>
    <lineage>
        <taxon>Bacteria</taxon>
        <taxon>Pseudomonadati</taxon>
        <taxon>Pseudomonadota</taxon>
        <taxon>Gammaproteobacteria</taxon>
        <taxon>Pseudomonadales</taxon>
        <taxon>Marinobacteraceae</taxon>
        <taxon>Marinobacter</taxon>
    </lineage>
</organism>
<dbReference type="Pfam" id="PF00149">
    <property type="entry name" value="Metallophos"/>
    <property type="match status" value="1"/>
</dbReference>
<name>A0ABY1ZMM4_9GAMM</name>
<evidence type="ECO:0000259" key="5">
    <source>
        <dbReference type="Pfam" id="PF00149"/>
    </source>
</evidence>
<dbReference type="InterPro" id="IPR004843">
    <property type="entry name" value="Calcineurin-like_PHP"/>
</dbReference>
<dbReference type="PANTHER" id="PTHR42988">
    <property type="entry name" value="PHOSPHOHYDROLASE"/>
    <property type="match status" value="1"/>
</dbReference>
<dbReference type="RefSeq" id="WP_131481794.1">
    <property type="nucleotide sequence ID" value="NZ_SJDL01000014.1"/>
</dbReference>
<comment type="similarity">
    <text evidence="4">Belongs to the cyclic nucleotide phosphodiesterase class-III family.</text>
</comment>
<dbReference type="InterPro" id="IPR026575">
    <property type="entry name" value="GpdQ/CpdA-like"/>
</dbReference>
<dbReference type="PANTHER" id="PTHR42988:SF2">
    <property type="entry name" value="CYCLIC NUCLEOTIDE PHOSPHODIESTERASE CBUA0032-RELATED"/>
    <property type="match status" value="1"/>
</dbReference>
<dbReference type="SUPFAM" id="SSF56300">
    <property type="entry name" value="Metallo-dependent phosphatases"/>
    <property type="match status" value="1"/>
</dbReference>
<evidence type="ECO:0000313" key="6">
    <source>
        <dbReference type="EMBL" id="TBW55887.1"/>
    </source>
</evidence>
<evidence type="ECO:0000256" key="3">
    <source>
        <dbReference type="ARBA" id="ARBA00023004"/>
    </source>
</evidence>
<evidence type="ECO:0000256" key="4">
    <source>
        <dbReference type="ARBA" id="ARBA00025742"/>
    </source>
</evidence>
<dbReference type="EMBL" id="SJDL01000014">
    <property type="protein sequence ID" value="TBW55887.1"/>
    <property type="molecule type" value="Genomic_DNA"/>
</dbReference>
<dbReference type="InterPro" id="IPR029052">
    <property type="entry name" value="Metallo-depent_PP-like"/>
</dbReference>
<dbReference type="Proteomes" id="UP000313645">
    <property type="component" value="Unassembled WGS sequence"/>
</dbReference>
<accession>A0ABY1ZMM4</accession>
<dbReference type="CDD" id="cd07402">
    <property type="entry name" value="MPP_GpdQ"/>
    <property type="match status" value="1"/>
</dbReference>